<dbReference type="EMBL" id="CP171853">
    <property type="protein sequence ID" value="XKM42893.1"/>
    <property type="molecule type" value="Genomic_DNA"/>
</dbReference>
<protein>
    <submittedName>
        <fullName evidence="1">Uncharacterized protein</fullName>
    </submittedName>
</protein>
<proteinExistence type="predicted"/>
<accession>A0ACD5EUM0</accession>
<name>A0ACD5EUM0_9HYPH</name>
<dbReference type="Proteomes" id="UP000078465">
    <property type="component" value="Chromosome"/>
</dbReference>
<sequence>MDHAYHGCGATVPWLLAGARLFPLGTQPRGTHAGPPFGDGGQSADRASRTGAHLIAGQPYRIFGAAWSGEAVIRQVQVCTGDGKGWREGRLLETERPFAWRLWEYMWTPEEVGRYILRCRAIDGAGCVQPDLQRSDCESYAANWIVPVEVTVVPKPQTYEEEFVI</sequence>
<gene>
    <name evidence="1" type="ORF">A4U53_028535</name>
</gene>
<reference evidence="1" key="1">
    <citation type="submission" date="2024-10" db="EMBL/GenBank/DDBJ databases">
        <title>Strain of Rhizobium-related bacteria isolated fromm roots of Vavilovia formosa.</title>
        <authorList>
            <person name="Kimeklis A."/>
            <person name="Afonin A."/>
        </authorList>
    </citation>
    <scope>NUCLEOTIDE SEQUENCE</scope>
    <source>
        <strain evidence="1">Vaf-46</strain>
    </source>
</reference>
<evidence type="ECO:0000313" key="1">
    <source>
        <dbReference type="EMBL" id="XKM42893.1"/>
    </source>
</evidence>
<evidence type="ECO:0000313" key="2">
    <source>
        <dbReference type="Proteomes" id="UP000078465"/>
    </source>
</evidence>
<organism evidence="1 2">
    <name type="scientific">Rhizobium ruizarguesonis</name>
    <dbReference type="NCBI Taxonomy" id="2081791"/>
    <lineage>
        <taxon>Bacteria</taxon>
        <taxon>Pseudomonadati</taxon>
        <taxon>Pseudomonadota</taxon>
        <taxon>Alphaproteobacteria</taxon>
        <taxon>Hyphomicrobiales</taxon>
        <taxon>Rhizobiaceae</taxon>
        <taxon>Rhizobium/Agrobacterium group</taxon>
        <taxon>Rhizobium</taxon>
    </lineage>
</organism>